<evidence type="ECO:0000256" key="1">
    <source>
        <dbReference type="SAM" id="MobiDB-lite"/>
    </source>
</evidence>
<organism evidence="2 3">
    <name type="scientific">Allosphingosinicella deserti</name>
    <dbReference type="NCBI Taxonomy" id="2116704"/>
    <lineage>
        <taxon>Bacteria</taxon>
        <taxon>Pseudomonadati</taxon>
        <taxon>Pseudomonadota</taxon>
        <taxon>Alphaproteobacteria</taxon>
        <taxon>Sphingomonadales</taxon>
        <taxon>Sphingomonadaceae</taxon>
        <taxon>Allosphingosinicella</taxon>
    </lineage>
</organism>
<sequence>MPRRAGEGKGARAGGLAQPVTGTDLPQPVAATDLLQPVTAADFPSPSSRRKPGSHGERGASAKGALHWLFCHLVLRFRLPPE</sequence>
<protein>
    <submittedName>
        <fullName evidence="2">Uncharacterized protein</fullName>
    </submittedName>
</protein>
<dbReference type="EMBL" id="PXYI01000003">
    <property type="protein sequence ID" value="PSJ40558.1"/>
    <property type="molecule type" value="Genomic_DNA"/>
</dbReference>
<dbReference type="Proteomes" id="UP000241167">
    <property type="component" value="Unassembled WGS sequence"/>
</dbReference>
<evidence type="ECO:0000313" key="3">
    <source>
        <dbReference type="Proteomes" id="UP000241167"/>
    </source>
</evidence>
<dbReference type="AlphaFoldDB" id="A0A2P7QRE8"/>
<comment type="caution">
    <text evidence="2">The sequence shown here is derived from an EMBL/GenBank/DDBJ whole genome shotgun (WGS) entry which is preliminary data.</text>
</comment>
<name>A0A2P7QRE8_9SPHN</name>
<gene>
    <name evidence="2" type="ORF">C7I55_09525</name>
</gene>
<reference evidence="2 3" key="1">
    <citation type="submission" date="2018-03" db="EMBL/GenBank/DDBJ databases">
        <title>The draft genome of Sphingosinicella sp. GL-C-18.</title>
        <authorList>
            <person name="Liu L."/>
            <person name="Li L."/>
            <person name="Liang L."/>
            <person name="Zhang X."/>
            <person name="Wang T."/>
        </authorList>
    </citation>
    <scope>NUCLEOTIDE SEQUENCE [LARGE SCALE GENOMIC DNA]</scope>
    <source>
        <strain evidence="2 3">GL-C-18</strain>
    </source>
</reference>
<keyword evidence="3" id="KW-1185">Reference proteome</keyword>
<feature type="compositionally biased region" description="Basic and acidic residues" evidence="1">
    <location>
        <begin position="1"/>
        <end position="10"/>
    </location>
</feature>
<accession>A0A2P7QRE8</accession>
<evidence type="ECO:0000313" key="2">
    <source>
        <dbReference type="EMBL" id="PSJ40558.1"/>
    </source>
</evidence>
<feature type="region of interest" description="Disordered" evidence="1">
    <location>
        <begin position="1"/>
        <end position="60"/>
    </location>
</feature>
<proteinExistence type="predicted"/>